<comment type="similarity">
    <text evidence="1">Belongs to the isochorismatase family.</text>
</comment>
<name>A0AAD8UD77_GLOAC</name>
<dbReference type="Gene3D" id="3.40.50.850">
    <property type="entry name" value="Isochorismatase-like"/>
    <property type="match status" value="1"/>
</dbReference>
<sequence length="685" mass="73391">MRHASSTPTALVLIDIQEGFKHPTHWGSSRSTPAFESNVETLLANARKYNDDLKSTPASEERRPILILHVHHHSISLTSALHPSHYLEGSSTPSVAPLPYAAPLPSEPIFTKNFNSAFIGTNLEAKLRSAGIRQLVVVGLTTDHCVSTTVRMAANLQVLGEDGGVDGNGVLLVRDAVATYEKGGFDAETVHAVNLASLDGEFAEVVGTEEVLADATYEAPFAGYQAIHSAPVTAILQTRTVTDHRESIATSTRLQLRNPSHYDWRRKPHSGLLHQIEVCRAMTRILIKNVCVFDGEVIQNAGDFLFTRSAGNIQDPAADASQSEASDHVIDGHGCTLIPGLIDVYVNIKGIGTALDTFASHGVTTVIDLSSNNEQCQSLRVYAAGKTKLPTMLSSGTEAVPMETHHPELRGNSDTVEIRTHDDAVAFVSAKSSGPDRADLVKVAVSLHSHSDEILKTIVDVAHAYGKLVVARTTGKASYERAMRAGFDIFAHAPLDAPINAAMAEEMAAQGKIFIPTLTMAKNQVPSEQSYLDYPGFTASRSQEPTSATNIREFESNDVAPGVTVGNNYDNATESVRTLHEAGVTICAGTTANVVPGAQVPFGESLHEELSLLVEAGMPTLDVLRSATCVASKAFSLSDRGILRGGCRADLVLVEGNPLEDISVTRKLKGVWIQGEYVCTRQISA</sequence>
<dbReference type="Gene3D" id="3.40.50.10910">
    <property type="entry name" value="Amidohydrolase"/>
    <property type="match status" value="1"/>
</dbReference>
<dbReference type="InterPro" id="IPR006680">
    <property type="entry name" value="Amidohydro-rel"/>
</dbReference>
<evidence type="ECO:0000259" key="3">
    <source>
        <dbReference type="Pfam" id="PF01979"/>
    </source>
</evidence>
<dbReference type="Pfam" id="PF00857">
    <property type="entry name" value="Isochorismatase"/>
    <property type="match status" value="1"/>
</dbReference>
<dbReference type="RefSeq" id="XP_060361816.1">
    <property type="nucleotide sequence ID" value="XM_060512910.1"/>
</dbReference>
<organism evidence="4 5">
    <name type="scientific">Glomerella acutata</name>
    <name type="common">Colletotrichum acutatum</name>
    <dbReference type="NCBI Taxonomy" id="27357"/>
    <lineage>
        <taxon>Eukaryota</taxon>
        <taxon>Fungi</taxon>
        <taxon>Dikarya</taxon>
        <taxon>Ascomycota</taxon>
        <taxon>Pezizomycotina</taxon>
        <taxon>Sordariomycetes</taxon>
        <taxon>Hypocreomycetidae</taxon>
        <taxon>Glomerellales</taxon>
        <taxon>Glomerellaceae</taxon>
        <taxon>Colletotrichum</taxon>
        <taxon>Colletotrichum acutatum species complex</taxon>
    </lineage>
</organism>
<dbReference type="InterPro" id="IPR036380">
    <property type="entry name" value="Isochorismatase-like_sf"/>
</dbReference>
<evidence type="ECO:0000256" key="1">
    <source>
        <dbReference type="ARBA" id="ARBA00006336"/>
    </source>
</evidence>
<dbReference type="Gene3D" id="1.20.58.520">
    <property type="entry name" value="Amidohydrolase"/>
    <property type="match status" value="1"/>
</dbReference>
<comment type="caution">
    <text evidence="4">The sequence shown here is derived from an EMBL/GenBank/DDBJ whole genome shotgun (WGS) entry which is preliminary data.</text>
</comment>
<evidence type="ECO:0000313" key="4">
    <source>
        <dbReference type="EMBL" id="KAK1720305.1"/>
    </source>
</evidence>
<reference evidence="4" key="1">
    <citation type="submission" date="2021-12" db="EMBL/GenBank/DDBJ databases">
        <title>Comparative genomics, transcriptomics and evolutionary studies reveal genomic signatures of adaptation to plant cell wall in hemibiotrophic fungi.</title>
        <authorList>
            <consortium name="DOE Joint Genome Institute"/>
            <person name="Baroncelli R."/>
            <person name="Diaz J.F."/>
            <person name="Benocci T."/>
            <person name="Peng M."/>
            <person name="Battaglia E."/>
            <person name="Haridas S."/>
            <person name="Andreopoulos W."/>
            <person name="Labutti K."/>
            <person name="Pangilinan J."/>
            <person name="Floch G.L."/>
            <person name="Makela M.R."/>
            <person name="Henrissat B."/>
            <person name="Grigoriev I.V."/>
            <person name="Crouch J.A."/>
            <person name="De Vries R.P."/>
            <person name="Sukno S.A."/>
            <person name="Thon M.R."/>
        </authorList>
    </citation>
    <scope>NUCLEOTIDE SEQUENCE</scope>
    <source>
        <strain evidence="4">CBS 112980</strain>
    </source>
</reference>
<accession>A0AAD8UD77</accession>
<feature type="domain" description="Amidohydrolase-related" evidence="3">
    <location>
        <begin position="353"/>
        <end position="677"/>
    </location>
</feature>
<dbReference type="InterPro" id="IPR011059">
    <property type="entry name" value="Metal-dep_hydrolase_composite"/>
</dbReference>
<dbReference type="GO" id="GO:0016810">
    <property type="term" value="F:hydrolase activity, acting on carbon-nitrogen (but not peptide) bonds"/>
    <property type="evidence" value="ECO:0007669"/>
    <property type="project" value="InterPro"/>
</dbReference>
<dbReference type="Gene3D" id="2.30.40.10">
    <property type="entry name" value="Urease, subunit C, domain 1"/>
    <property type="match status" value="1"/>
</dbReference>
<dbReference type="Pfam" id="PF01979">
    <property type="entry name" value="Amidohydro_1"/>
    <property type="match status" value="1"/>
</dbReference>
<dbReference type="PANTHER" id="PTHR43135">
    <property type="entry name" value="ALPHA-D-RIBOSE 1-METHYLPHOSPHONATE 5-TRIPHOSPHATE DIPHOSPHATASE"/>
    <property type="match status" value="1"/>
</dbReference>
<evidence type="ECO:0000313" key="5">
    <source>
        <dbReference type="Proteomes" id="UP001244207"/>
    </source>
</evidence>
<feature type="domain" description="Isochorismatase-like" evidence="2">
    <location>
        <begin position="9"/>
        <end position="210"/>
    </location>
</feature>
<dbReference type="InterPro" id="IPR051781">
    <property type="entry name" value="Metallo-dep_Hydrolase"/>
</dbReference>
<dbReference type="GeneID" id="85396808"/>
<dbReference type="PANTHER" id="PTHR43135:SF3">
    <property type="entry name" value="ALPHA-D-RIBOSE 1-METHYLPHOSPHONATE 5-TRIPHOSPHATE DIPHOSPHATASE"/>
    <property type="match status" value="1"/>
</dbReference>
<dbReference type="SUPFAM" id="SSF51338">
    <property type="entry name" value="Composite domain of metallo-dependent hydrolases"/>
    <property type="match status" value="1"/>
</dbReference>
<dbReference type="Gene3D" id="3.30.110.90">
    <property type="entry name" value="Amidohydrolase"/>
    <property type="match status" value="1"/>
</dbReference>
<gene>
    <name evidence="4" type="ORF">BDZ83DRAFT_733113</name>
</gene>
<dbReference type="EMBL" id="JAHMHS010000090">
    <property type="protein sequence ID" value="KAK1720305.1"/>
    <property type="molecule type" value="Genomic_DNA"/>
</dbReference>
<dbReference type="InterPro" id="IPR000868">
    <property type="entry name" value="Isochorismatase-like_dom"/>
</dbReference>
<dbReference type="SUPFAM" id="SSF51556">
    <property type="entry name" value="Metallo-dependent hydrolases"/>
    <property type="match status" value="1"/>
</dbReference>
<dbReference type="SUPFAM" id="SSF52499">
    <property type="entry name" value="Isochorismatase-like hydrolases"/>
    <property type="match status" value="1"/>
</dbReference>
<dbReference type="InterPro" id="IPR032466">
    <property type="entry name" value="Metal_Hydrolase"/>
</dbReference>
<evidence type="ECO:0000259" key="2">
    <source>
        <dbReference type="Pfam" id="PF00857"/>
    </source>
</evidence>
<protein>
    <submittedName>
        <fullName evidence="4">Uncharacterized protein</fullName>
    </submittedName>
</protein>
<keyword evidence="5" id="KW-1185">Reference proteome</keyword>
<proteinExistence type="inferred from homology"/>
<dbReference type="AlphaFoldDB" id="A0AAD8UD77"/>
<dbReference type="Proteomes" id="UP001244207">
    <property type="component" value="Unassembled WGS sequence"/>
</dbReference>